<feature type="compositionally biased region" description="Basic and acidic residues" evidence="1">
    <location>
        <begin position="1"/>
        <end position="10"/>
    </location>
</feature>
<dbReference type="AlphaFoldDB" id="A0AAV2H0P4"/>
<protein>
    <submittedName>
        <fullName evidence="2">Uncharacterized protein</fullName>
    </submittedName>
</protein>
<accession>A0AAV2H0P4</accession>
<evidence type="ECO:0000313" key="3">
    <source>
        <dbReference type="Proteomes" id="UP001497497"/>
    </source>
</evidence>
<evidence type="ECO:0000313" key="2">
    <source>
        <dbReference type="EMBL" id="CAL1527235.1"/>
    </source>
</evidence>
<evidence type="ECO:0000256" key="1">
    <source>
        <dbReference type="SAM" id="MobiDB-lite"/>
    </source>
</evidence>
<feature type="region of interest" description="Disordered" evidence="1">
    <location>
        <begin position="1"/>
        <end position="107"/>
    </location>
</feature>
<feature type="compositionally biased region" description="Polar residues" evidence="1">
    <location>
        <begin position="56"/>
        <end position="72"/>
    </location>
</feature>
<dbReference type="Proteomes" id="UP001497497">
    <property type="component" value="Unassembled WGS sequence"/>
</dbReference>
<comment type="caution">
    <text evidence="2">The sequence shown here is derived from an EMBL/GenBank/DDBJ whole genome shotgun (WGS) entry which is preliminary data.</text>
</comment>
<dbReference type="EMBL" id="CAXITT010000014">
    <property type="protein sequence ID" value="CAL1527235.1"/>
    <property type="molecule type" value="Genomic_DNA"/>
</dbReference>
<reference evidence="2 3" key="1">
    <citation type="submission" date="2024-04" db="EMBL/GenBank/DDBJ databases">
        <authorList>
            <consortium name="Genoscope - CEA"/>
            <person name="William W."/>
        </authorList>
    </citation>
    <scope>NUCLEOTIDE SEQUENCE [LARGE SCALE GENOMIC DNA]</scope>
</reference>
<sequence length="107" mass="11224">PQPKSIKECRTQSSLSSASSTATSKTDNSRPGSKGPNAGPQKPIIFVNSKLYMDTRTAQSPSLGSVDNTPSPLSVPHSAVSTPTSSYRYGAYTPRKTPGSVMNSFSS</sequence>
<gene>
    <name evidence="2" type="ORF">GSLYS_00001412001</name>
</gene>
<feature type="compositionally biased region" description="Low complexity" evidence="1">
    <location>
        <begin position="13"/>
        <end position="24"/>
    </location>
</feature>
<organism evidence="2 3">
    <name type="scientific">Lymnaea stagnalis</name>
    <name type="common">Great pond snail</name>
    <name type="synonym">Helix stagnalis</name>
    <dbReference type="NCBI Taxonomy" id="6523"/>
    <lineage>
        <taxon>Eukaryota</taxon>
        <taxon>Metazoa</taxon>
        <taxon>Spiralia</taxon>
        <taxon>Lophotrochozoa</taxon>
        <taxon>Mollusca</taxon>
        <taxon>Gastropoda</taxon>
        <taxon>Heterobranchia</taxon>
        <taxon>Euthyneura</taxon>
        <taxon>Panpulmonata</taxon>
        <taxon>Hygrophila</taxon>
        <taxon>Lymnaeoidea</taxon>
        <taxon>Lymnaeidae</taxon>
        <taxon>Lymnaea</taxon>
    </lineage>
</organism>
<name>A0AAV2H0P4_LYMST</name>
<proteinExistence type="predicted"/>
<feature type="non-terminal residue" evidence="2">
    <location>
        <position position="1"/>
    </location>
</feature>
<feature type="non-terminal residue" evidence="2">
    <location>
        <position position="107"/>
    </location>
</feature>
<keyword evidence="3" id="KW-1185">Reference proteome</keyword>